<feature type="repeat" description="ANK" evidence="3">
    <location>
        <begin position="103"/>
        <end position="135"/>
    </location>
</feature>
<dbReference type="EMBL" id="CAJHUC010000601">
    <property type="protein sequence ID" value="CAD7697097.1"/>
    <property type="molecule type" value="Genomic_DNA"/>
</dbReference>
<gene>
    <name evidence="4" type="ORF">OSTQU699_LOCUS2458</name>
</gene>
<dbReference type="PROSITE" id="PS50088">
    <property type="entry name" value="ANK_REPEAT"/>
    <property type="match status" value="2"/>
</dbReference>
<organism evidence="4 5">
    <name type="scientific">Ostreobium quekettii</name>
    <dbReference type="NCBI Taxonomy" id="121088"/>
    <lineage>
        <taxon>Eukaryota</taxon>
        <taxon>Viridiplantae</taxon>
        <taxon>Chlorophyta</taxon>
        <taxon>core chlorophytes</taxon>
        <taxon>Ulvophyceae</taxon>
        <taxon>TCBD clade</taxon>
        <taxon>Bryopsidales</taxon>
        <taxon>Ostreobineae</taxon>
        <taxon>Ostreobiaceae</taxon>
        <taxon>Ostreobium</taxon>
    </lineage>
</organism>
<proteinExistence type="predicted"/>
<keyword evidence="2 3" id="KW-0040">ANK repeat</keyword>
<dbReference type="AlphaFoldDB" id="A0A8S1IQP4"/>
<dbReference type="Proteomes" id="UP000708148">
    <property type="component" value="Unassembled WGS sequence"/>
</dbReference>
<reference evidence="4" key="1">
    <citation type="submission" date="2020-12" db="EMBL/GenBank/DDBJ databases">
        <authorList>
            <person name="Iha C."/>
        </authorList>
    </citation>
    <scope>NUCLEOTIDE SEQUENCE</scope>
</reference>
<comment type="caution">
    <text evidence="4">The sequence shown here is derived from an EMBL/GenBank/DDBJ whole genome shotgun (WGS) entry which is preliminary data.</text>
</comment>
<evidence type="ECO:0000313" key="5">
    <source>
        <dbReference type="Proteomes" id="UP000708148"/>
    </source>
</evidence>
<evidence type="ECO:0000256" key="3">
    <source>
        <dbReference type="PROSITE-ProRule" id="PRU00023"/>
    </source>
</evidence>
<dbReference type="Gene3D" id="1.25.40.20">
    <property type="entry name" value="Ankyrin repeat-containing domain"/>
    <property type="match status" value="1"/>
</dbReference>
<dbReference type="GO" id="GO:0004842">
    <property type="term" value="F:ubiquitin-protein transferase activity"/>
    <property type="evidence" value="ECO:0007669"/>
    <property type="project" value="TreeGrafter"/>
</dbReference>
<dbReference type="SMART" id="SM00248">
    <property type="entry name" value="ANK"/>
    <property type="match status" value="2"/>
</dbReference>
<dbReference type="InterPro" id="IPR036770">
    <property type="entry name" value="Ankyrin_rpt-contain_sf"/>
</dbReference>
<evidence type="ECO:0000256" key="2">
    <source>
        <dbReference type="ARBA" id="ARBA00023043"/>
    </source>
</evidence>
<accession>A0A8S1IQP4</accession>
<protein>
    <submittedName>
        <fullName evidence="4">Uncharacterized protein</fullName>
    </submittedName>
</protein>
<dbReference type="PROSITE" id="PS50297">
    <property type="entry name" value="ANK_REP_REGION"/>
    <property type="match status" value="2"/>
</dbReference>
<dbReference type="InterPro" id="IPR002110">
    <property type="entry name" value="Ankyrin_rpt"/>
</dbReference>
<dbReference type="SUPFAM" id="SSF48403">
    <property type="entry name" value="Ankyrin repeat"/>
    <property type="match status" value="1"/>
</dbReference>
<dbReference type="OrthoDB" id="194358at2759"/>
<dbReference type="PANTHER" id="PTHR24171">
    <property type="entry name" value="ANKYRIN REPEAT DOMAIN-CONTAINING PROTEIN 39-RELATED"/>
    <property type="match status" value="1"/>
</dbReference>
<keyword evidence="5" id="KW-1185">Reference proteome</keyword>
<keyword evidence="1" id="KW-0677">Repeat</keyword>
<sequence>MPRSRRPTPTSDVFPVRWVQPRGREGRAAVAMSRFLPLALTRAAEDGDLAGVAAGLDAGVDANARSVFQTCLLHIAARRGHHEMVLELLRRGAEVGALDYGGMRRTALHWACQHGHVKCVETLVAWGADTKAQGRSWAKLVQGQRCAGGACLAGGAARLSAGPVSFAWSRCGELLDSASPCEQSPSSLCKNNSVRLALERPAWSPQIHNQFPSRFRDAVQLLLMAAGRGDKVPDKTKASICNLSRDAMCVVIRHMAYPLSAWM</sequence>
<dbReference type="PANTHER" id="PTHR24171:SF8">
    <property type="entry name" value="BRCA1-ASSOCIATED RING DOMAIN PROTEIN 1"/>
    <property type="match status" value="1"/>
</dbReference>
<evidence type="ECO:0000256" key="1">
    <source>
        <dbReference type="ARBA" id="ARBA00022737"/>
    </source>
</evidence>
<feature type="repeat" description="ANK" evidence="3">
    <location>
        <begin position="73"/>
        <end position="100"/>
    </location>
</feature>
<evidence type="ECO:0000313" key="4">
    <source>
        <dbReference type="EMBL" id="CAD7697097.1"/>
    </source>
</evidence>
<dbReference type="Pfam" id="PF12796">
    <property type="entry name" value="Ank_2"/>
    <property type="match status" value="1"/>
</dbReference>
<dbReference type="GO" id="GO:0085020">
    <property type="term" value="P:protein K6-linked ubiquitination"/>
    <property type="evidence" value="ECO:0007669"/>
    <property type="project" value="TreeGrafter"/>
</dbReference>
<name>A0A8S1IQP4_9CHLO</name>